<comment type="caution">
    <text evidence="7">The sequence shown here is derived from an EMBL/GenBank/DDBJ whole genome shotgun (WGS) entry which is preliminary data.</text>
</comment>
<dbReference type="Proteomes" id="UP001501047">
    <property type="component" value="Unassembled WGS sequence"/>
</dbReference>
<protein>
    <submittedName>
        <fullName evidence="7">M23 family metallopeptidase</fullName>
    </submittedName>
</protein>
<dbReference type="EMBL" id="BAAACI010000006">
    <property type="protein sequence ID" value="GAA0772552.1"/>
    <property type="molecule type" value="Genomic_DNA"/>
</dbReference>
<feature type="domain" description="M23ase beta-sheet core" evidence="5">
    <location>
        <begin position="299"/>
        <end position="392"/>
    </location>
</feature>
<accession>A0ABN1KPC0</accession>
<evidence type="ECO:0000256" key="3">
    <source>
        <dbReference type="SAM" id="MobiDB-lite"/>
    </source>
</evidence>
<feature type="chain" id="PRO_5045514629" evidence="4">
    <location>
        <begin position="25"/>
        <end position="397"/>
    </location>
</feature>
<evidence type="ECO:0000313" key="7">
    <source>
        <dbReference type="EMBL" id="GAA0772552.1"/>
    </source>
</evidence>
<dbReference type="InterPro" id="IPR050570">
    <property type="entry name" value="Cell_wall_metabolism_enzyme"/>
</dbReference>
<dbReference type="Gene3D" id="6.10.250.3150">
    <property type="match status" value="1"/>
</dbReference>
<evidence type="ECO:0000256" key="2">
    <source>
        <dbReference type="SAM" id="Coils"/>
    </source>
</evidence>
<feature type="region of interest" description="Disordered" evidence="3">
    <location>
        <begin position="237"/>
        <end position="270"/>
    </location>
</feature>
<feature type="coiled-coil region" evidence="2">
    <location>
        <begin position="157"/>
        <end position="226"/>
    </location>
</feature>
<evidence type="ECO:0000256" key="4">
    <source>
        <dbReference type="SAM" id="SignalP"/>
    </source>
</evidence>
<feature type="compositionally biased region" description="Polar residues" evidence="3">
    <location>
        <begin position="237"/>
        <end position="250"/>
    </location>
</feature>
<dbReference type="PANTHER" id="PTHR21666">
    <property type="entry name" value="PEPTIDASE-RELATED"/>
    <property type="match status" value="1"/>
</dbReference>
<evidence type="ECO:0000259" key="6">
    <source>
        <dbReference type="Pfam" id="PF24568"/>
    </source>
</evidence>
<dbReference type="CDD" id="cd12797">
    <property type="entry name" value="M23_peptidase"/>
    <property type="match status" value="1"/>
</dbReference>
<reference evidence="7 8" key="1">
    <citation type="journal article" date="2019" name="Int. J. Syst. Evol. Microbiol.">
        <title>The Global Catalogue of Microorganisms (GCM) 10K type strain sequencing project: providing services to taxonomists for standard genome sequencing and annotation.</title>
        <authorList>
            <consortium name="The Broad Institute Genomics Platform"/>
            <consortium name="The Broad Institute Genome Sequencing Center for Infectious Disease"/>
            <person name="Wu L."/>
            <person name="Ma J."/>
        </authorList>
    </citation>
    <scope>NUCLEOTIDE SEQUENCE [LARGE SCALE GENOMIC DNA]</scope>
    <source>
        <strain evidence="7 8">JCM 1417</strain>
    </source>
</reference>
<evidence type="ECO:0000259" key="5">
    <source>
        <dbReference type="Pfam" id="PF01551"/>
    </source>
</evidence>
<feature type="signal peptide" evidence="4">
    <location>
        <begin position="1"/>
        <end position="24"/>
    </location>
</feature>
<organism evidence="7 8">
    <name type="scientific">Clostridium subterminale</name>
    <dbReference type="NCBI Taxonomy" id="1550"/>
    <lineage>
        <taxon>Bacteria</taxon>
        <taxon>Bacillati</taxon>
        <taxon>Bacillota</taxon>
        <taxon>Clostridia</taxon>
        <taxon>Eubacteriales</taxon>
        <taxon>Clostridiaceae</taxon>
        <taxon>Clostridium</taxon>
    </lineage>
</organism>
<evidence type="ECO:0000256" key="1">
    <source>
        <dbReference type="ARBA" id="ARBA00022729"/>
    </source>
</evidence>
<dbReference type="InterPro" id="IPR011055">
    <property type="entry name" value="Dup_hybrid_motif"/>
</dbReference>
<dbReference type="InterPro" id="IPR057309">
    <property type="entry name" value="PcsB_CC"/>
</dbReference>
<keyword evidence="1 4" id="KW-0732">Signal</keyword>
<feature type="coiled-coil region" evidence="2">
    <location>
        <begin position="27"/>
        <end position="114"/>
    </location>
</feature>
<keyword evidence="2" id="KW-0175">Coiled coil</keyword>
<feature type="domain" description="Peptidoglycan hydrolase PcsB coiled-coil" evidence="6">
    <location>
        <begin position="98"/>
        <end position="169"/>
    </location>
</feature>
<keyword evidence="8" id="KW-1185">Reference proteome</keyword>
<dbReference type="SUPFAM" id="SSF51261">
    <property type="entry name" value="Duplicated hybrid motif"/>
    <property type="match status" value="1"/>
</dbReference>
<dbReference type="SUPFAM" id="SSF90257">
    <property type="entry name" value="Myosin rod fragments"/>
    <property type="match status" value="1"/>
</dbReference>
<dbReference type="RefSeq" id="WP_343825871.1">
    <property type="nucleotide sequence ID" value="NZ_BAAACI010000006.1"/>
</dbReference>
<dbReference type="Pfam" id="PF24568">
    <property type="entry name" value="CC_PcsB"/>
    <property type="match status" value="1"/>
</dbReference>
<proteinExistence type="predicted"/>
<name>A0ABN1KPC0_CLOSU</name>
<dbReference type="Pfam" id="PF01551">
    <property type="entry name" value="Peptidase_M23"/>
    <property type="match status" value="1"/>
</dbReference>
<evidence type="ECO:0000313" key="8">
    <source>
        <dbReference type="Proteomes" id="UP001501047"/>
    </source>
</evidence>
<dbReference type="PANTHER" id="PTHR21666:SF270">
    <property type="entry name" value="MUREIN HYDROLASE ACTIVATOR ENVC"/>
    <property type="match status" value="1"/>
</dbReference>
<gene>
    <name evidence="7" type="ORF">GCM10008908_19090</name>
</gene>
<dbReference type="Gene3D" id="2.70.70.10">
    <property type="entry name" value="Glucose Permease (Domain IIA)"/>
    <property type="match status" value="1"/>
</dbReference>
<feature type="compositionally biased region" description="Low complexity" evidence="3">
    <location>
        <begin position="251"/>
        <end position="265"/>
    </location>
</feature>
<sequence length="397" mass="43133">MNKKLKLIAAVVVSCSLMSSTVLADDLSDAKSKSKEIETQIESNKAKVSELEENRDNILSEISNLDNNMDELYSEVNNLESQISQSTKKIKELEERSNELKKELEANKELMSKRLRVLYKSNGTSYIEVLLNAEGISDFFAKLDTINTLISFDNDKINEFKANQKELDKNINTSNEEKKTLENAKADVDANLEELNAKKEEKTKLMAKAEEELGTAEKLLAQNEAESEEILASITAMQETASRPSRGGSNSQSNSKPSDNGSSSSQVSTNGMYSVTGTRYAITSPFGNRISPVGRGEEFHKGIDIGAPYGAPVYSLKAGTVTYAGVMNGYGNVVVVSHGDISTLYAHNSSISVSVGQTVSGGQQLANVGATGWATGPHIHFEVIIDGTNVDPAPYYF</sequence>
<dbReference type="InterPro" id="IPR016047">
    <property type="entry name" value="M23ase_b-sheet_dom"/>
</dbReference>